<protein>
    <submittedName>
        <fullName evidence="1">Uncharacterized conserved small protein</fullName>
    </submittedName>
</protein>
<sequence length="229" mass="25828">MSKVFISGSINIKSLDEKVKSRLNNVIASGLDVLIGDAGGVDKSVQQYFKQHNFAEVTVYCTGSVPRNNDGQWPVVNVEPPVKTKSRAYFTAKDLKMADDSDFGLMIWDCKSPGTLSNVIELLKKKKKSVVYVSSEKSFFNITNTSDLKKLVMLMDEDALLEANKKVSLDKKLASLDENYPVSRENEKQIIYDKIKEHRDIIAKHELEILSLQEKLDKTLEPTDDMFTS</sequence>
<dbReference type="EMBL" id="LR590482">
    <property type="protein sequence ID" value="VTR02968.1"/>
    <property type="molecule type" value="Genomic_DNA"/>
</dbReference>
<evidence type="ECO:0000313" key="1">
    <source>
        <dbReference type="EMBL" id="VTR02968.1"/>
    </source>
</evidence>
<gene>
    <name evidence="1" type="ORF">NCTC10696_04105</name>
</gene>
<proteinExistence type="predicted"/>
<dbReference type="Proteomes" id="UP000306562">
    <property type="component" value="Chromosome"/>
</dbReference>
<accession>A0AAX3IAC1</accession>
<reference evidence="1 2" key="1">
    <citation type="submission" date="2019-05" db="EMBL/GenBank/DDBJ databases">
        <authorList>
            <consortium name="Pathogen Informatics"/>
        </authorList>
    </citation>
    <scope>NUCLEOTIDE SEQUENCE [LARGE SCALE GENOMIC DNA]</scope>
    <source>
        <strain evidence="1 2">NCTC10696</strain>
    </source>
</reference>
<dbReference type="RefSeq" id="WP_197678337.1">
    <property type="nucleotide sequence ID" value="NZ_CBCSGQ010000004.1"/>
</dbReference>
<name>A0AAX3IAC1_9PSED</name>
<dbReference type="GeneID" id="61829611"/>
<dbReference type="AlphaFoldDB" id="A0AAX3IAC1"/>
<organism evidence="1 2">
    <name type="scientific">Pseudomonas synxantha</name>
    <dbReference type="NCBI Taxonomy" id="47883"/>
    <lineage>
        <taxon>Bacteria</taxon>
        <taxon>Pseudomonadati</taxon>
        <taxon>Pseudomonadota</taxon>
        <taxon>Gammaproteobacteria</taxon>
        <taxon>Pseudomonadales</taxon>
        <taxon>Pseudomonadaceae</taxon>
        <taxon>Pseudomonas</taxon>
    </lineage>
</organism>
<evidence type="ECO:0000313" key="2">
    <source>
        <dbReference type="Proteomes" id="UP000306562"/>
    </source>
</evidence>